<protein>
    <submittedName>
        <fullName evidence="1">Uncharacterized protein</fullName>
    </submittedName>
</protein>
<comment type="caution">
    <text evidence="1">The sequence shown here is derived from an EMBL/GenBank/DDBJ whole genome shotgun (WGS) entry which is preliminary data.</text>
</comment>
<dbReference type="AlphaFoldDB" id="X0V6J9"/>
<name>X0V6J9_9ZZZZ</name>
<dbReference type="PROSITE" id="PS51257">
    <property type="entry name" value="PROKAR_LIPOPROTEIN"/>
    <property type="match status" value="1"/>
</dbReference>
<reference evidence="1" key="1">
    <citation type="journal article" date="2014" name="Front. Microbiol.">
        <title>High frequency of phylogenetically diverse reductive dehalogenase-homologous genes in deep subseafloor sedimentary metagenomes.</title>
        <authorList>
            <person name="Kawai M."/>
            <person name="Futagami T."/>
            <person name="Toyoda A."/>
            <person name="Takaki Y."/>
            <person name="Nishi S."/>
            <person name="Hori S."/>
            <person name="Arai W."/>
            <person name="Tsubouchi T."/>
            <person name="Morono Y."/>
            <person name="Uchiyama I."/>
            <person name="Ito T."/>
            <person name="Fujiyama A."/>
            <person name="Inagaki F."/>
            <person name="Takami H."/>
        </authorList>
    </citation>
    <scope>NUCLEOTIDE SEQUENCE</scope>
    <source>
        <strain evidence="1">Expedition CK06-06</strain>
    </source>
</reference>
<accession>X0V6J9</accession>
<evidence type="ECO:0000313" key="1">
    <source>
        <dbReference type="EMBL" id="GAG08113.1"/>
    </source>
</evidence>
<gene>
    <name evidence="1" type="ORF">S01H1_36884</name>
</gene>
<organism evidence="1">
    <name type="scientific">marine sediment metagenome</name>
    <dbReference type="NCBI Taxonomy" id="412755"/>
    <lineage>
        <taxon>unclassified sequences</taxon>
        <taxon>metagenomes</taxon>
        <taxon>ecological metagenomes</taxon>
    </lineage>
</organism>
<proteinExistence type="predicted"/>
<sequence>MFARPRRYFLPAIVLVLTSCGALRSEGRTIRTEGGVRSEGGALIISGRALD</sequence>
<dbReference type="EMBL" id="BARS01023143">
    <property type="protein sequence ID" value="GAG08113.1"/>
    <property type="molecule type" value="Genomic_DNA"/>
</dbReference>
<feature type="non-terminal residue" evidence="1">
    <location>
        <position position="51"/>
    </location>
</feature>